<reference evidence="2 3" key="1">
    <citation type="journal article" date="2015" name="Nature">
        <title>rRNA introns, odd ribosomes, and small enigmatic genomes across a large radiation of phyla.</title>
        <authorList>
            <person name="Brown C.T."/>
            <person name="Hug L.A."/>
            <person name="Thomas B.C."/>
            <person name="Sharon I."/>
            <person name="Castelle C.J."/>
            <person name="Singh A."/>
            <person name="Wilkins M.J."/>
            <person name="Williams K.H."/>
            <person name="Banfield J.F."/>
        </authorList>
    </citation>
    <scope>NUCLEOTIDE SEQUENCE [LARGE SCALE GENOMIC DNA]</scope>
</reference>
<name>A0A0G0JGQ4_9BACT</name>
<accession>A0A0G0JGQ4</accession>
<sequence length="280" mass="31129">MNIFHNLFQEITVTITSIFIVVTSIFTGQKPAPTPIPPQAEKITESSPSASPVTKSPLGEKQVPKETQGTSTSLNPSSQKTNSVTQENKTKAYEVELQKIDQVKQQPAQTQNLVSSPTPTPTALNNQPITNPANNVATNQNIYSDYNFGYTYSGEVSPSSKMKILQFSATSRDLRLARAIFRISNEDAEKYDSMDSSKYSHTTVMWFCKSSCRSYTLERTDKNTFLYVGSRTGGLQIAQGHIYVEIQIPTFAEGFITNISLPMSEWEIWDNSTGKLVKTQ</sequence>
<evidence type="ECO:0000313" key="2">
    <source>
        <dbReference type="EMBL" id="KKQ66848.1"/>
    </source>
</evidence>
<feature type="compositionally biased region" description="Polar residues" evidence="1">
    <location>
        <begin position="65"/>
        <end position="87"/>
    </location>
</feature>
<dbReference type="EMBL" id="LBUP01000003">
    <property type="protein sequence ID" value="KKQ66848.1"/>
    <property type="molecule type" value="Genomic_DNA"/>
</dbReference>
<protein>
    <submittedName>
        <fullName evidence="2">Uncharacterized protein</fullName>
    </submittedName>
</protein>
<organism evidence="2 3">
    <name type="scientific">Candidatus Daviesbacteria bacterium GW2011_GWA2_38_24</name>
    <dbReference type="NCBI Taxonomy" id="1618422"/>
    <lineage>
        <taxon>Bacteria</taxon>
        <taxon>Candidatus Daviesiibacteriota</taxon>
    </lineage>
</organism>
<proteinExistence type="predicted"/>
<gene>
    <name evidence="2" type="ORF">US86_C0003G0091</name>
</gene>
<feature type="compositionally biased region" description="Polar residues" evidence="1">
    <location>
        <begin position="45"/>
        <end position="54"/>
    </location>
</feature>
<feature type="region of interest" description="Disordered" evidence="1">
    <location>
        <begin position="29"/>
        <end position="87"/>
    </location>
</feature>
<dbReference type="AlphaFoldDB" id="A0A0G0JGQ4"/>
<dbReference type="Proteomes" id="UP000034235">
    <property type="component" value="Unassembled WGS sequence"/>
</dbReference>
<evidence type="ECO:0000313" key="3">
    <source>
        <dbReference type="Proteomes" id="UP000034235"/>
    </source>
</evidence>
<evidence type="ECO:0000256" key="1">
    <source>
        <dbReference type="SAM" id="MobiDB-lite"/>
    </source>
</evidence>
<comment type="caution">
    <text evidence="2">The sequence shown here is derived from an EMBL/GenBank/DDBJ whole genome shotgun (WGS) entry which is preliminary data.</text>
</comment>